<comment type="subcellular location">
    <subcellularLocation>
        <location evidence="1">Membrane</location>
        <topology evidence="1">Multi-pass membrane protein</topology>
    </subcellularLocation>
</comment>
<dbReference type="PANTHER" id="PTHR35042">
    <property type="entry name" value="ANTHRONE OXYGENASE ENCC"/>
    <property type="match status" value="1"/>
</dbReference>
<gene>
    <name evidence="8" type="ORF">SLS59_003524</name>
</gene>
<protein>
    <recommendedName>
        <fullName evidence="10">DUF1772-domain-containing protein</fullName>
    </recommendedName>
</protein>
<evidence type="ECO:0000256" key="3">
    <source>
        <dbReference type="ARBA" id="ARBA00022989"/>
    </source>
</evidence>
<reference evidence="8 9" key="1">
    <citation type="submission" date="2024-02" db="EMBL/GenBank/DDBJ databases">
        <title>De novo assembly and annotation of 12 fungi associated with fruit tree decline syndrome in Ontario, Canada.</title>
        <authorList>
            <person name="Sulman M."/>
            <person name="Ellouze W."/>
            <person name="Ilyukhin E."/>
        </authorList>
    </citation>
    <scope>NUCLEOTIDE SEQUENCE [LARGE SCALE GENOMIC DNA]</scope>
    <source>
        <strain evidence="8 9">M97-236</strain>
    </source>
</reference>
<sequence>MRKRTIKITMSTTQAVEIFTISTALFTAGGIAALSAFDVPLMRSQPASRSLPMLRWLFSRGSHVAPTGIILSSSGFAYLAYAALPASARTLNSVAAHIAKGKSGLFLAASALSFSAALFTSVVMIPTNFELIKRNEDLGGSHSADSAAYRRSIDAKHRTAEESVNGKQDVNQWTDTSDPQGETQRESSKEEDEQVDGLLTKFEMLNYVRAGLIGVGGVVGLVAALP</sequence>
<comment type="caution">
    <text evidence="8">The sequence shown here is derived from an EMBL/GenBank/DDBJ whole genome shotgun (WGS) entry which is preliminary data.</text>
</comment>
<accession>A0ABR3RMQ7</accession>
<dbReference type="Proteomes" id="UP001521222">
    <property type="component" value="Unassembled WGS sequence"/>
</dbReference>
<evidence type="ECO:0000313" key="9">
    <source>
        <dbReference type="Proteomes" id="UP001521222"/>
    </source>
</evidence>
<feature type="region of interest" description="Disordered" evidence="6">
    <location>
        <begin position="158"/>
        <end position="194"/>
    </location>
</feature>
<feature type="transmembrane region" description="Helical" evidence="7">
    <location>
        <begin position="207"/>
        <end position="225"/>
    </location>
</feature>
<name>A0ABR3RMQ7_9PLEO</name>
<dbReference type="EMBL" id="JAKIXB020000009">
    <property type="protein sequence ID" value="KAL1605721.1"/>
    <property type="molecule type" value="Genomic_DNA"/>
</dbReference>
<dbReference type="PANTHER" id="PTHR35042:SF1">
    <property type="entry name" value="DUF1772-DOMAIN-CONTAINING PROTEIN"/>
    <property type="match status" value="1"/>
</dbReference>
<evidence type="ECO:0000256" key="2">
    <source>
        <dbReference type="ARBA" id="ARBA00022692"/>
    </source>
</evidence>
<evidence type="ECO:0000256" key="6">
    <source>
        <dbReference type="SAM" id="MobiDB-lite"/>
    </source>
</evidence>
<proteinExistence type="inferred from homology"/>
<comment type="similarity">
    <text evidence="5">Belongs to the anthrone oxygenase family.</text>
</comment>
<evidence type="ECO:0000256" key="5">
    <source>
        <dbReference type="ARBA" id="ARBA00034313"/>
    </source>
</evidence>
<feature type="transmembrane region" description="Helical" evidence="7">
    <location>
        <begin position="105"/>
        <end position="125"/>
    </location>
</feature>
<evidence type="ECO:0000256" key="1">
    <source>
        <dbReference type="ARBA" id="ARBA00004141"/>
    </source>
</evidence>
<dbReference type="Pfam" id="PF08592">
    <property type="entry name" value="Anthrone_oxy"/>
    <property type="match status" value="1"/>
</dbReference>
<feature type="compositionally biased region" description="Polar residues" evidence="6">
    <location>
        <begin position="165"/>
        <end position="182"/>
    </location>
</feature>
<keyword evidence="9" id="KW-1185">Reference proteome</keyword>
<evidence type="ECO:0000313" key="8">
    <source>
        <dbReference type="EMBL" id="KAL1605721.1"/>
    </source>
</evidence>
<keyword evidence="4 7" id="KW-0472">Membrane</keyword>
<keyword evidence="3 7" id="KW-1133">Transmembrane helix</keyword>
<evidence type="ECO:0008006" key="10">
    <source>
        <dbReference type="Google" id="ProtNLM"/>
    </source>
</evidence>
<dbReference type="InterPro" id="IPR013901">
    <property type="entry name" value="Anthrone_oxy"/>
</dbReference>
<evidence type="ECO:0000256" key="4">
    <source>
        <dbReference type="ARBA" id="ARBA00023136"/>
    </source>
</evidence>
<feature type="transmembrane region" description="Helical" evidence="7">
    <location>
        <begin position="60"/>
        <end position="84"/>
    </location>
</feature>
<evidence type="ECO:0000256" key="7">
    <source>
        <dbReference type="SAM" id="Phobius"/>
    </source>
</evidence>
<organism evidence="8 9">
    <name type="scientific">Nothophoma quercina</name>
    <dbReference type="NCBI Taxonomy" id="749835"/>
    <lineage>
        <taxon>Eukaryota</taxon>
        <taxon>Fungi</taxon>
        <taxon>Dikarya</taxon>
        <taxon>Ascomycota</taxon>
        <taxon>Pezizomycotina</taxon>
        <taxon>Dothideomycetes</taxon>
        <taxon>Pleosporomycetidae</taxon>
        <taxon>Pleosporales</taxon>
        <taxon>Pleosporineae</taxon>
        <taxon>Didymellaceae</taxon>
        <taxon>Nothophoma</taxon>
    </lineage>
</organism>
<keyword evidence="2 7" id="KW-0812">Transmembrane</keyword>